<keyword evidence="3 5" id="KW-0862">Zinc</keyword>
<dbReference type="OrthoDB" id="1879366at2759"/>
<sequence length="354" mass="38966">MTTKVKGYKVEGNQFSNFGVSLVERRALRDDDVEIDIKYCGICHSDIMIVQINQPGKGVVPGHEITGVVKSVGKAVTNFKVGDHVGVGCFVNSCSNCEYCKRGDEQFCDKGVVVVFNSKDYDGAITYGGYTQTIIVKDKFVLHIPDSLDLAVASPLLCAGITTYSPLKRYNIGKGSRVAIMGLGGLGHLGVQFAHAMGAEVTVLGHSESKKEEAKKLGADCYEILKTDEDFKKYYRTFDFILNCATANLNLDNHLRLLKPNGVLCFVSIVPEEQRFSELNLFGNQASITVSNVGGIGITQEMLNFSAEKGIKPMIEMIKVKDIPEAYQKIIDCKVHYRYVIDMSSIDDMPVEKD</sequence>
<dbReference type="SUPFAM" id="SSF51735">
    <property type="entry name" value="NAD(P)-binding Rossmann-fold domains"/>
    <property type="match status" value="1"/>
</dbReference>
<keyword evidence="4" id="KW-0560">Oxidoreductase</keyword>
<name>A0A1Y2C441_9FUNG</name>
<reference evidence="7 8" key="1">
    <citation type="submission" date="2016-08" db="EMBL/GenBank/DDBJ databases">
        <title>A Parts List for Fungal Cellulosomes Revealed by Comparative Genomics.</title>
        <authorList>
            <consortium name="DOE Joint Genome Institute"/>
            <person name="Haitjema C.H."/>
            <person name="Gilmore S.P."/>
            <person name="Henske J.K."/>
            <person name="Solomon K.V."/>
            <person name="De Groot R."/>
            <person name="Kuo A."/>
            <person name="Mondo S.J."/>
            <person name="Salamov A.A."/>
            <person name="Labutti K."/>
            <person name="Zhao Z."/>
            <person name="Chiniquy J."/>
            <person name="Barry K."/>
            <person name="Brewer H.M."/>
            <person name="Purvine S.O."/>
            <person name="Wright A.T."/>
            <person name="Boxma B."/>
            <person name="Van Alen T."/>
            <person name="Hackstein J.H."/>
            <person name="Baker S.E."/>
            <person name="Grigoriev I.V."/>
            <person name="O'Malley M.A."/>
        </authorList>
    </citation>
    <scope>NUCLEOTIDE SEQUENCE [LARGE SCALE GENOMIC DNA]</scope>
    <source>
        <strain evidence="7 8">G1</strain>
    </source>
</reference>
<dbReference type="InterPro" id="IPR020843">
    <property type="entry name" value="ER"/>
</dbReference>
<evidence type="ECO:0000256" key="3">
    <source>
        <dbReference type="ARBA" id="ARBA00022833"/>
    </source>
</evidence>
<evidence type="ECO:0000256" key="4">
    <source>
        <dbReference type="ARBA" id="ARBA00023002"/>
    </source>
</evidence>
<dbReference type="InterPro" id="IPR036291">
    <property type="entry name" value="NAD(P)-bd_dom_sf"/>
</dbReference>
<evidence type="ECO:0000313" key="7">
    <source>
        <dbReference type="EMBL" id="ORY41802.1"/>
    </source>
</evidence>
<proteinExistence type="inferred from homology"/>
<feature type="domain" description="Enoyl reductase (ER)" evidence="6">
    <location>
        <begin position="13"/>
        <end position="341"/>
    </location>
</feature>
<dbReference type="PANTHER" id="PTHR42683">
    <property type="entry name" value="ALDEHYDE REDUCTASE"/>
    <property type="match status" value="1"/>
</dbReference>
<dbReference type="FunFam" id="3.40.50.720:FF:000022">
    <property type="entry name" value="Cinnamyl alcohol dehydrogenase"/>
    <property type="match status" value="1"/>
</dbReference>
<gene>
    <name evidence="7" type="ORF">LY90DRAFT_703943</name>
</gene>
<dbReference type="AlphaFoldDB" id="A0A1Y2C441"/>
<evidence type="ECO:0000313" key="8">
    <source>
        <dbReference type="Proteomes" id="UP000193920"/>
    </source>
</evidence>
<dbReference type="EMBL" id="MCOG01000122">
    <property type="protein sequence ID" value="ORY41802.1"/>
    <property type="molecule type" value="Genomic_DNA"/>
</dbReference>
<dbReference type="Pfam" id="PF00107">
    <property type="entry name" value="ADH_zinc_N"/>
    <property type="match status" value="1"/>
</dbReference>
<dbReference type="Pfam" id="PF08240">
    <property type="entry name" value="ADH_N"/>
    <property type="match status" value="1"/>
</dbReference>
<comment type="cofactor">
    <cofactor evidence="1 5">
        <name>Zn(2+)</name>
        <dbReference type="ChEBI" id="CHEBI:29105"/>
    </cofactor>
</comment>
<dbReference type="InterPro" id="IPR013149">
    <property type="entry name" value="ADH-like_C"/>
</dbReference>
<evidence type="ECO:0000256" key="2">
    <source>
        <dbReference type="ARBA" id="ARBA00022723"/>
    </source>
</evidence>
<dbReference type="SMART" id="SM00829">
    <property type="entry name" value="PKS_ER"/>
    <property type="match status" value="1"/>
</dbReference>
<keyword evidence="2 5" id="KW-0479">Metal-binding</keyword>
<evidence type="ECO:0000256" key="1">
    <source>
        <dbReference type="ARBA" id="ARBA00001947"/>
    </source>
</evidence>
<accession>A0A1Y2C441</accession>
<dbReference type="GO" id="GO:0016616">
    <property type="term" value="F:oxidoreductase activity, acting on the CH-OH group of donors, NAD or NADP as acceptor"/>
    <property type="evidence" value="ECO:0007669"/>
    <property type="project" value="InterPro"/>
</dbReference>
<comment type="similarity">
    <text evidence="5">Belongs to the zinc-containing alcohol dehydrogenase family.</text>
</comment>
<protein>
    <submittedName>
        <fullName evidence="7">Alcohol dehydrogenase</fullName>
    </submittedName>
</protein>
<dbReference type="Proteomes" id="UP000193920">
    <property type="component" value="Unassembled WGS sequence"/>
</dbReference>
<dbReference type="InterPro" id="IPR013154">
    <property type="entry name" value="ADH-like_N"/>
</dbReference>
<evidence type="ECO:0000256" key="5">
    <source>
        <dbReference type="RuleBase" id="RU361277"/>
    </source>
</evidence>
<dbReference type="STRING" id="1754190.A0A1Y2C441"/>
<dbReference type="GO" id="GO:0008270">
    <property type="term" value="F:zinc ion binding"/>
    <property type="evidence" value="ECO:0007669"/>
    <property type="project" value="InterPro"/>
</dbReference>
<dbReference type="SUPFAM" id="SSF50129">
    <property type="entry name" value="GroES-like"/>
    <property type="match status" value="1"/>
</dbReference>
<organism evidence="7 8">
    <name type="scientific">Neocallimastix californiae</name>
    <dbReference type="NCBI Taxonomy" id="1754190"/>
    <lineage>
        <taxon>Eukaryota</taxon>
        <taxon>Fungi</taxon>
        <taxon>Fungi incertae sedis</taxon>
        <taxon>Chytridiomycota</taxon>
        <taxon>Chytridiomycota incertae sedis</taxon>
        <taxon>Neocallimastigomycetes</taxon>
        <taxon>Neocallimastigales</taxon>
        <taxon>Neocallimastigaceae</taxon>
        <taxon>Neocallimastix</taxon>
    </lineage>
</organism>
<dbReference type="CDD" id="cd05283">
    <property type="entry name" value="CAD1"/>
    <property type="match status" value="1"/>
</dbReference>
<dbReference type="PROSITE" id="PS00059">
    <property type="entry name" value="ADH_ZINC"/>
    <property type="match status" value="1"/>
</dbReference>
<comment type="caution">
    <text evidence="7">The sequence shown here is derived from an EMBL/GenBank/DDBJ whole genome shotgun (WGS) entry which is preliminary data.</text>
</comment>
<evidence type="ECO:0000259" key="6">
    <source>
        <dbReference type="SMART" id="SM00829"/>
    </source>
</evidence>
<dbReference type="Gene3D" id="3.90.180.10">
    <property type="entry name" value="Medium-chain alcohol dehydrogenases, catalytic domain"/>
    <property type="match status" value="1"/>
</dbReference>
<dbReference type="InterPro" id="IPR002328">
    <property type="entry name" value="ADH_Zn_CS"/>
</dbReference>
<dbReference type="Gene3D" id="3.40.50.720">
    <property type="entry name" value="NAD(P)-binding Rossmann-like Domain"/>
    <property type="match status" value="1"/>
</dbReference>
<dbReference type="InterPro" id="IPR047109">
    <property type="entry name" value="CAD-like"/>
</dbReference>
<keyword evidence="8" id="KW-1185">Reference proteome</keyword>
<dbReference type="InterPro" id="IPR011032">
    <property type="entry name" value="GroES-like_sf"/>
</dbReference>